<dbReference type="SUPFAM" id="SSF69593">
    <property type="entry name" value="Glycerol-3-phosphate (1)-acyltransferase"/>
    <property type="match status" value="1"/>
</dbReference>
<dbReference type="EMBL" id="VLPL01000003">
    <property type="protein sequence ID" value="TSJ45563.1"/>
    <property type="molecule type" value="Genomic_DNA"/>
</dbReference>
<reference evidence="3 4" key="1">
    <citation type="submission" date="2019-07" db="EMBL/GenBank/DDBJ databases">
        <authorList>
            <person name="Huq M.A."/>
        </authorList>
    </citation>
    <scope>NUCLEOTIDE SEQUENCE [LARGE SCALE GENOMIC DNA]</scope>
    <source>
        <strain evidence="3 4">MAH-3</strain>
    </source>
</reference>
<evidence type="ECO:0000256" key="1">
    <source>
        <dbReference type="SAM" id="Phobius"/>
    </source>
</evidence>
<proteinExistence type="predicted"/>
<accession>A0A556N0F3</accession>
<protein>
    <recommendedName>
        <fullName evidence="2">Phospholipid/glycerol acyltransferase domain-containing protein</fullName>
    </recommendedName>
</protein>
<dbReference type="Proteomes" id="UP000316008">
    <property type="component" value="Unassembled WGS sequence"/>
</dbReference>
<dbReference type="Pfam" id="PF01553">
    <property type="entry name" value="Acyltransferase"/>
    <property type="match status" value="1"/>
</dbReference>
<keyword evidence="1" id="KW-0812">Transmembrane</keyword>
<dbReference type="PANTHER" id="PTHR31605">
    <property type="entry name" value="GLYCEROL-3-PHOSPHATE O-ACYLTRANSFERASE 1"/>
    <property type="match status" value="1"/>
</dbReference>
<dbReference type="RefSeq" id="WP_144332519.1">
    <property type="nucleotide sequence ID" value="NZ_VLPL01000003.1"/>
</dbReference>
<keyword evidence="4" id="KW-1185">Reference proteome</keyword>
<feature type="transmembrane region" description="Helical" evidence="1">
    <location>
        <begin position="312"/>
        <end position="335"/>
    </location>
</feature>
<dbReference type="GO" id="GO:0004366">
    <property type="term" value="F:glycerol-3-phosphate O-acyltransferase activity"/>
    <property type="evidence" value="ECO:0007669"/>
    <property type="project" value="TreeGrafter"/>
</dbReference>
<feature type="transmembrane region" description="Helical" evidence="1">
    <location>
        <begin position="356"/>
        <end position="378"/>
    </location>
</feature>
<dbReference type="OrthoDB" id="9806008at2"/>
<keyword evidence="1" id="KW-0472">Membrane</keyword>
<dbReference type="AlphaFoldDB" id="A0A556N0F3"/>
<comment type="caution">
    <text evidence="3">The sequence shown here is derived from an EMBL/GenBank/DDBJ whole genome shotgun (WGS) entry which is preliminary data.</text>
</comment>
<sequence length="440" mass="51734">MRPFYFLLKISLNISFRLFYKRFLVLNKHKELFGSTIYVSNHPNSFMDPIMIGAMNRPIVHFMTRSDVFVWWLKPILWSAHMTPIYRQHDGGDMKGKNTDVFKKVNQSLKMGRNILIFGEGFTDDTPIRGLKPVKKGPIRMGFGALEAINWSKKIYISGIGISYSDRNTIGSEFVLDNGPKICLNDYKERYLENPNKVINEVTKLVEKDMQQCIVYVAKPTRYSLLEGIMQITRKGFNNANHDDHIPLIKRWEYAKKLGIWINENVTDESTEILALQKDLDAYFNLEKRMKVQDRFVIAKQHPELVSTWNNWLYLILMWPFALIGTIHGFIPYILSKKLTEKIMKRKVFWGSVKMMMAKIIGSIYNIPIIILITKWYLPHWSLGVLYYFITPVLWRLSYEYAHQFKEIQIKRKMKSVDLSKFVEKRAELAERIKQLIPVA</sequence>
<gene>
    <name evidence="3" type="ORF">FO442_07345</name>
</gene>
<evidence type="ECO:0000313" key="4">
    <source>
        <dbReference type="Proteomes" id="UP000316008"/>
    </source>
</evidence>
<dbReference type="GO" id="GO:0016287">
    <property type="term" value="F:glycerone-phosphate O-acyltransferase activity"/>
    <property type="evidence" value="ECO:0007669"/>
    <property type="project" value="TreeGrafter"/>
</dbReference>
<dbReference type="GO" id="GO:0008654">
    <property type="term" value="P:phospholipid biosynthetic process"/>
    <property type="evidence" value="ECO:0007669"/>
    <property type="project" value="TreeGrafter"/>
</dbReference>
<dbReference type="InterPro" id="IPR052744">
    <property type="entry name" value="GPAT/DAPAT"/>
</dbReference>
<dbReference type="SMART" id="SM00563">
    <property type="entry name" value="PlsC"/>
    <property type="match status" value="1"/>
</dbReference>
<keyword evidence="1" id="KW-1133">Transmembrane helix</keyword>
<evidence type="ECO:0000313" key="3">
    <source>
        <dbReference type="EMBL" id="TSJ45563.1"/>
    </source>
</evidence>
<evidence type="ECO:0000259" key="2">
    <source>
        <dbReference type="SMART" id="SM00563"/>
    </source>
</evidence>
<dbReference type="InterPro" id="IPR002123">
    <property type="entry name" value="Plipid/glycerol_acylTrfase"/>
</dbReference>
<organism evidence="3 4">
    <name type="scientific">Fluviicola chungangensis</name>
    <dbReference type="NCBI Taxonomy" id="2597671"/>
    <lineage>
        <taxon>Bacteria</taxon>
        <taxon>Pseudomonadati</taxon>
        <taxon>Bacteroidota</taxon>
        <taxon>Flavobacteriia</taxon>
        <taxon>Flavobacteriales</taxon>
        <taxon>Crocinitomicaceae</taxon>
        <taxon>Fluviicola</taxon>
    </lineage>
</organism>
<feature type="domain" description="Phospholipid/glycerol acyltransferase" evidence="2">
    <location>
        <begin position="36"/>
        <end position="165"/>
    </location>
</feature>
<feature type="transmembrane region" description="Helical" evidence="1">
    <location>
        <begin position="384"/>
        <end position="402"/>
    </location>
</feature>
<name>A0A556N0F3_9FLAO</name>
<dbReference type="PANTHER" id="PTHR31605:SF0">
    <property type="entry name" value="GLYCEROL-3-PHOSPHATE O-ACYLTRANSFERASE 1"/>
    <property type="match status" value="1"/>
</dbReference>